<dbReference type="FunFam" id="1.10.10.10:FF:000322">
    <property type="entry name" value="Probable disease resistance protein At1g63360"/>
    <property type="match status" value="1"/>
</dbReference>
<accession>A0A068V9W9</accession>
<dbReference type="InterPro" id="IPR050905">
    <property type="entry name" value="Plant_NBS-LRR"/>
</dbReference>
<dbReference type="Pfam" id="PF23559">
    <property type="entry name" value="WHD_DRP"/>
    <property type="match status" value="1"/>
</dbReference>
<dbReference type="Pfam" id="PF00931">
    <property type="entry name" value="NB-ARC"/>
    <property type="match status" value="1"/>
</dbReference>
<keyword evidence="6" id="KW-0067">ATP-binding</keyword>
<dbReference type="InterPro" id="IPR027417">
    <property type="entry name" value="P-loop_NTPase"/>
</dbReference>
<dbReference type="PANTHER" id="PTHR33463:SF187">
    <property type="entry name" value="AND NB-ARC DOMAIN DISEASE RESISTANCE PROTEIN, PUTATIVE-RELATED"/>
    <property type="match status" value="1"/>
</dbReference>
<evidence type="ECO:0000256" key="6">
    <source>
        <dbReference type="ARBA" id="ARBA00022840"/>
    </source>
</evidence>
<proteinExistence type="inferred from homology"/>
<dbReference type="InterPro" id="IPR032675">
    <property type="entry name" value="LRR_dom_sf"/>
</dbReference>
<dbReference type="GO" id="GO:0043531">
    <property type="term" value="F:ADP binding"/>
    <property type="evidence" value="ECO:0007669"/>
    <property type="project" value="InterPro"/>
</dbReference>
<dbReference type="InterPro" id="IPR003593">
    <property type="entry name" value="AAA+_ATPase"/>
</dbReference>
<dbReference type="Gramene" id="CDP17481">
    <property type="protein sequence ID" value="CDP17481"/>
    <property type="gene ID" value="GSCOC_T00001851001"/>
</dbReference>
<evidence type="ECO:0000313" key="9">
    <source>
        <dbReference type="Proteomes" id="UP000295252"/>
    </source>
</evidence>
<dbReference type="InterPro" id="IPR057135">
    <property type="entry name" value="At4g27190-like_LRR"/>
</dbReference>
<dbReference type="PANTHER" id="PTHR33463">
    <property type="entry name" value="NB-ARC DOMAIN-CONTAINING PROTEIN-RELATED"/>
    <property type="match status" value="1"/>
</dbReference>
<evidence type="ECO:0000256" key="5">
    <source>
        <dbReference type="ARBA" id="ARBA00022821"/>
    </source>
</evidence>
<dbReference type="SUPFAM" id="SSF52540">
    <property type="entry name" value="P-loop containing nucleoside triphosphate hydrolases"/>
    <property type="match status" value="1"/>
</dbReference>
<dbReference type="FunFam" id="3.40.50.300:FF:001091">
    <property type="entry name" value="Probable disease resistance protein At1g61300"/>
    <property type="match status" value="1"/>
</dbReference>
<evidence type="ECO:0000256" key="4">
    <source>
        <dbReference type="ARBA" id="ARBA00022741"/>
    </source>
</evidence>
<evidence type="ECO:0000256" key="2">
    <source>
        <dbReference type="ARBA" id="ARBA00022614"/>
    </source>
</evidence>
<dbReference type="GO" id="GO:0005524">
    <property type="term" value="F:ATP binding"/>
    <property type="evidence" value="ECO:0007669"/>
    <property type="project" value="UniProtKB-KW"/>
</dbReference>
<dbReference type="GO" id="GO:0051607">
    <property type="term" value="P:defense response to virus"/>
    <property type="evidence" value="ECO:0007669"/>
    <property type="project" value="UniProtKB-ARBA"/>
</dbReference>
<dbReference type="EMBL" id="HG739247">
    <property type="protein sequence ID" value="CDP17481.1"/>
    <property type="molecule type" value="Genomic_DNA"/>
</dbReference>
<keyword evidence="9" id="KW-1185">Reference proteome</keyword>
<dbReference type="Gene3D" id="1.10.8.430">
    <property type="entry name" value="Helical domain of apoptotic protease-activating factors"/>
    <property type="match status" value="1"/>
</dbReference>
<protein>
    <submittedName>
        <fullName evidence="8">DH200=94 genomic scaffold, scaffold_163</fullName>
    </submittedName>
</protein>
<comment type="similarity">
    <text evidence="1">Belongs to the disease resistance NB-LRR family.</text>
</comment>
<dbReference type="PRINTS" id="PR00364">
    <property type="entry name" value="DISEASERSIST"/>
</dbReference>
<dbReference type="Gene3D" id="3.80.10.10">
    <property type="entry name" value="Ribonuclease Inhibitor"/>
    <property type="match status" value="2"/>
</dbReference>
<sequence>MPLAVSRFSASSSLLVKISGCQHLQDLTWPENFGCPRLQAFRSSQLLQAFKIIRPNFKMIPLVGKVGKFLAEKTGEKVIEKTAELIVVDYMGSSDVANRQSLKSNWQELSCKACDIEEKVHREEMSGKKKRKREVDSWLKNVKNLSPEIDALETRGSSLRIPLKEDPVGKLQLQVKELVDQSRHFDGLVLDNYDNIGEPCLPTKLFGVKFDEALKRIWPCLVTDDVSSIGIYGMGGVGKTTLARHIEYHLLEKNNYRVLWVTVSQDFSVTSLQNKIANVLGINLSSRDEEDARARILRDAFRKMLKLIVLILDDVWEEFCLDRVGIPLHPNKCRLILTTRSLEVCNRIQCQRKFDLQTLDKDEAWDLFKYKLGSEPLLQGDLEGIAKSIVEECDGLPLGIITVAGSMRGVRDICEWRNALEQLKTCSIGYHEMERDVFRILEWSFNRLNECQRNCFLYCSLYPEDSDIKREDLIDLFIWVELMPKRDSRSKAFDEGQTILNKLIRVCLLEETKDFEDDCVKMHDLMNGDVPRFLVKSIGKGNSKVTLEPKKWTEDLHAVSFHSFSYPQLEIKVPPAWSPNCPKLSTLLLSHVSIKEIPDSFFRHMCGLKVLKLYWCQGITELPNSVSELVKLTALILRECRGLRSVPPLGKLKQLRDLDLSCTKIEDLPEGWESLVNFERLDLGGCWALSQKIIPKGTFTQFHRLQLLLLPPYGSLQVNDPEVLNQLESFTGCLSFTDFYKITRWPKYYNDVYITDILTKDPSYEFYDCYDPEKDLHFHQCKLGRGSNYLPDDMKHLLIEDCEGMGIRCLSDAFRNFINLSHLSELYIKDLVGIEFLLQLSSASPRDQLEVSSFSPLHAGTFSSLKKLRISKCHNMKQLFTVQLLQSLQNLEKLKVVDCEGLEEIAADGNGGGEGIQLTSSEGATATVILPKLRRLRLDNLPQLKNVWKAAMICDSIEKIKIYNCPKLKRLPSFLSTIDGPPYLLPADTFSSPKELRISKSFKILKQ</sequence>
<dbReference type="Gene3D" id="3.40.50.300">
    <property type="entry name" value="P-loop containing nucleotide triphosphate hydrolases"/>
    <property type="match status" value="1"/>
</dbReference>
<dbReference type="Proteomes" id="UP000295252">
    <property type="component" value="Unassembled WGS sequence"/>
</dbReference>
<dbReference type="InterPro" id="IPR042197">
    <property type="entry name" value="Apaf_helical"/>
</dbReference>
<dbReference type="InterPro" id="IPR002182">
    <property type="entry name" value="NB-ARC"/>
</dbReference>
<evidence type="ECO:0000256" key="3">
    <source>
        <dbReference type="ARBA" id="ARBA00022737"/>
    </source>
</evidence>
<feature type="domain" description="AAA+ ATPase" evidence="7">
    <location>
        <begin position="225"/>
        <end position="378"/>
    </location>
</feature>
<dbReference type="InterPro" id="IPR058922">
    <property type="entry name" value="WHD_DRP"/>
</dbReference>
<keyword evidence="2" id="KW-0433">Leucine-rich repeat</keyword>
<evidence type="ECO:0000259" key="7">
    <source>
        <dbReference type="SMART" id="SM00382"/>
    </source>
</evidence>
<gene>
    <name evidence="8" type="ORF">GSCOC_T00001851001</name>
</gene>
<dbReference type="SUPFAM" id="SSF52058">
    <property type="entry name" value="L domain-like"/>
    <property type="match status" value="1"/>
</dbReference>
<dbReference type="SMART" id="SM00382">
    <property type="entry name" value="AAA"/>
    <property type="match status" value="1"/>
</dbReference>
<dbReference type="AlphaFoldDB" id="A0A068V9W9"/>
<dbReference type="InterPro" id="IPR036388">
    <property type="entry name" value="WH-like_DNA-bd_sf"/>
</dbReference>
<keyword evidence="5" id="KW-0611">Plant defense</keyword>
<keyword evidence="3" id="KW-0677">Repeat</keyword>
<name>A0A068V9W9_COFCA</name>
<evidence type="ECO:0000313" key="8">
    <source>
        <dbReference type="EMBL" id="CDP17481.1"/>
    </source>
</evidence>
<dbReference type="InParanoid" id="A0A068V9W9"/>
<keyword evidence="4" id="KW-0547">Nucleotide-binding</keyword>
<reference evidence="9" key="1">
    <citation type="journal article" date="2014" name="Science">
        <title>The coffee genome provides insight into the convergent evolution of caffeine biosynthesis.</title>
        <authorList>
            <person name="Denoeud F."/>
            <person name="Carretero-Paulet L."/>
            <person name="Dereeper A."/>
            <person name="Droc G."/>
            <person name="Guyot R."/>
            <person name="Pietrella M."/>
            <person name="Zheng C."/>
            <person name="Alberti A."/>
            <person name="Anthony F."/>
            <person name="Aprea G."/>
            <person name="Aury J.M."/>
            <person name="Bento P."/>
            <person name="Bernard M."/>
            <person name="Bocs S."/>
            <person name="Campa C."/>
            <person name="Cenci A."/>
            <person name="Combes M.C."/>
            <person name="Crouzillat D."/>
            <person name="Da Silva C."/>
            <person name="Daddiego L."/>
            <person name="De Bellis F."/>
            <person name="Dussert S."/>
            <person name="Garsmeur O."/>
            <person name="Gayraud T."/>
            <person name="Guignon V."/>
            <person name="Jahn K."/>
            <person name="Jamilloux V."/>
            <person name="Joet T."/>
            <person name="Labadie K."/>
            <person name="Lan T."/>
            <person name="Leclercq J."/>
            <person name="Lepelley M."/>
            <person name="Leroy T."/>
            <person name="Li L.T."/>
            <person name="Librado P."/>
            <person name="Lopez L."/>
            <person name="Munoz A."/>
            <person name="Noel B."/>
            <person name="Pallavicini A."/>
            <person name="Perrotta G."/>
            <person name="Poncet V."/>
            <person name="Pot D."/>
            <person name="Priyono X."/>
            <person name="Rigoreau M."/>
            <person name="Rouard M."/>
            <person name="Rozas J."/>
            <person name="Tranchant-Dubreuil C."/>
            <person name="VanBuren R."/>
            <person name="Zhang Q."/>
            <person name="Andrade A.C."/>
            <person name="Argout X."/>
            <person name="Bertrand B."/>
            <person name="de Kochko A."/>
            <person name="Graziosi G."/>
            <person name="Henry R.J."/>
            <person name="Jayarama X."/>
            <person name="Ming R."/>
            <person name="Nagai C."/>
            <person name="Rounsley S."/>
            <person name="Sankoff D."/>
            <person name="Giuliano G."/>
            <person name="Albert V.A."/>
            <person name="Wincker P."/>
            <person name="Lashermes P."/>
        </authorList>
    </citation>
    <scope>NUCLEOTIDE SEQUENCE [LARGE SCALE GENOMIC DNA]</scope>
    <source>
        <strain evidence="9">cv. DH200-94</strain>
    </source>
</reference>
<evidence type="ECO:0000256" key="1">
    <source>
        <dbReference type="ARBA" id="ARBA00008894"/>
    </source>
</evidence>
<dbReference type="Pfam" id="PF23247">
    <property type="entry name" value="LRR_RPS2"/>
    <property type="match status" value="1"/>
</dbReference>
<dbReference type="Gene3D" id="1.10.10.10">
    <property type="entry name" value="Winged helix-like DNA-binding domain superfamily/Winged helix DNA-binding domain"/>
    <property type="match status" value="1"/>
</dbReference>
<organism evidence="8 9">
    <name type="scientific">Coffea canephora</name>
    <name type="common">Robusta coffee</name>
    <dbReference type="NCBI Taxonomy" id="49390"/>
    <lineage>
        <taxon>Eukaryota</taxon>
        <taxon>Viridiplantae</taxon>
        <taxon>Streptophyta</taxon>
        <taxon>Embryophyta</taxon>
        <taxon>Tracheophyta</taxon>
        <taxon>Spermatophyta</taxon>
        <taxon>Magnoliopsida</taxon>
        <taxon>eudicotyledons</taxon>
        <taxon>Gunneridae</taxon>
        <taxon>Pentapetalae</taxon>
        <taxon>asterids</taxon>
        <taxon>lamiids</taxon>
        <taxon>Gentianales</taxon>
        <taxon>Rubiaceae</taxon>
        <taxon>Ixoroideae</taxon>
        <taxon>Gardenieae complex</taxon>
        <taxon>Bertiereae - Coffeeae clade</taxon>
        <taxon>Coffeeae</taxon>
        <taxon>Coffea</taxon>
    </lineage>
</organism>
<dbReference type="OMA" id="CKVIKVR"/>
<dbReference type="PhylomeDB" id="A0A068V9W9"/>